<dbReference type="RefSeq" id="WP_147254295.1">
    <property type="nucleotide sequence ID" value="NZ_VIWU01000001.1"/>
</dbReference>
<accession>A0A561SJL1</accession>
<dbReference type="InterPro" id="IPR006094">
    <property type="entry name" value="Oxid_FAD_bind_N"/>
</dbReference>
<dbReference type="InterPro" id="IPR016171">
    <property type="entry name" value="Vanillyl_alc_oxidase_C-sub2"/>
</dbReference>
<evidence type="ECO:0000259" key="2">
    <source>
        <dbReference type="PROSITE" id="PS51387"/>
    </source>
</evidence>
<dbReference type="Gene3D" id="3.30.70.2520">
    <property type="match status" value="1"/>
</dbReference>
<dbReference type="OrthoDB" id="9800184at2"/>
<dbReference type="Gene3D" id="1.10.45.10">
    <property type="entry name" value="Vanillyl-alcohol Oxidase, Chain A, domain 4"/>
    <property type="match status" value="1"/>
</dbReference>
<dbReference type="PANTHER" id="PTHR43762">
    <property type="entry name" value="L-GULONOLACTONE OXIDASE"/>
    <property type="match status" value="1"/>
</dbReference>
<proteinExistence type="predicted"/>
<dbReference type="InterPro" id="IPR016167">
    <property type="entry name" value="FAD-bd_PCMH_sub1"/>
</dbReference>
<dbReference type="InterPro" id="IPR007173">
    <property type="entry name" value="ALO_C"/>
</dbReference>
<dbReference type="SUPFAM" id="SSF56176">
    <property type="entry name" value="FAD-binding/transporter-associated domain-like"/>
    <property type="match status" value="1"/>
</dbReference>
<dbReference type="Pfam" id="PF04030">
    <property type="entry name" value="ALO"/>
    <property type="match status" value="1"/>
</dbReference>
<feature type="domain" description="FAD-binding PCMH-type" evidence="2">
    <location>
        <begin position="14"/>
        <end position="183"/>
    </location>
</feature>
<dbReference type="Proteomes" id="UP000321261">
    <property type="component" value="Unassembled WGS sequence"/>
</dbReference>
<organism evidence="3 4">
    <name type="scientific">Pseudonocardia hierapolitana</name>
    <dbReference type="NCBI Taxonomy" id="1128676"/>
    <lineage>
        <taxon>Bacteria</taxon>
        <taxon>Bacillati</taxon>
        <taxon>Actinomycetota</taxon>
        <taxon>Actinomycetes</taxon>
        <taxon>Pseudonocardiales</taxon>
        <taxon>Pseudonocardiaceae</taxon>
        <taxon>Pseudonocardia</taxon>
    </lineage>
</organism>
<dbReference type="InterPro" id="IPR016166">
    <property type="entry name" value="FAD-bd_PCMH"/>
</dbReference>
<keyword evidence="1" id="KW-0560">Oxidoreductase</keyword>
<keyword evidence="4" id="KW-1185">Reference proteome</keyword>
<dbReference type="Gene3D" id="3.30.70.2530">
    <property type="match status" value="1"/>
</dbReference>
<gene>
    <name evidence="3" type="ORF">FHX44_11898</name>
</gene>
<protein>
    <submittedName>
        <fullName evidence="3">FAD/FMN-containing dehydrogenase</fullName>
    </submittedName>
</protein>
<comment type="caution">
    <text evidence="3">The sequence shown here is derived from an EMBL/GenBank/DDBJ whole genome shotgun (WGS) entry which is preliminary data.</text>
</comment>
<dbReference type="PROSITE" id="PS51387">
    <property type="entry name" value="FAD_PCMH"/>
    <property type="match status" value="1"/>
</dbReference>
<dbReference type="Pfam" id="PF01565">
    <property type="entry name" value="FAD_binding_4"/>
    <property type="match status" value="1"/>
</dbReference>
<evidence type="ECO:0000313" key="4">
    <source>
        <dbReference type="Proteomes" id="UP000321261"/>
    </source>
</evidence>
<dbReference type="GO" id="GO:0003885">
    <property type="term" value="F:D-arabinono-1,4-lactone oxidase activity"/>
    <property type="evidence" value="ECO:0007669"/>
    <property type="project" value="InterPro"/>
</dbReference>
<dbReference type="InterPro" id="IPR016169">
    <property type="entry name" value="FAD-bd_PCMH_sub2"/>
</dbReference>
<dbReference type="InterPro" id="IPR036318">
    <property type="entry name" value="FAD-bd_PCMH-like_sf"/>
</dbReference>
<dbReference type="PIRSF" id="PIRSF000136">
    <property type="entry name" value="LGO_GLO"/>
    <property type="match status" value="1"/>
</dbReference>
<dbReference type="GO" id="GO:0071949">
    <property type="term" value="F:FAD binding"/>
    <property type="evidence" value="ECO:0007669"/>
    <property type="project" value="InterPro"/>
</dbReference>
<dbReference type="EMBL" id="VIWU01000001">
    <property type="protein sequence ID" value="TWF75014.1"/>
    <property type="molecule type" value="Genomic_DNA"/>
</dbReference>
<dbReference type="Gene3D" id="3.30.43.10">
    <property type="entry name" value="Uridine Diphospho-n-acetylenolpyruvylglucosamine Reductase, domain 2"/>
    <property type="match status" value="1"/>
</dbReference>
<evidence type="ECO:0000256" key="1">
    <source>
        <dbReference type="ARBA" id="ARBA00023002"/>
    </source>
</evidence>
<sequence>MQPPEPWSNWAGNITYRPARLFEPTTPEEVVDIVAAASTQGRTVRAAGTSHSSTPLSLTGDTIVNLGRMAGITGVDRAAHRVSLLPGTRVNAIGPALWEHGLALKNQGDIDAQQFAGAISTGTHGSGRRLQSFSGSVRGLTAVTGTGEVVTIDDSDHDRLAAAQVGLGLTGIFTSIDLDVRDAFFIHEAIRYWTLDELYERWDEEFERRLHFSFFWYPAHASPGIFNMRVPDDGRDLADTVYVKRYDEVPLDAADDLAAFKELPADRVDRPYRIYPEIPTDVFHELEYMIPFEHGKKAMAELREFLYTRFPDNIHPVEVRCVARDTAYLSPQYERDNIVIAVHCDDLATGEPFLRAVSDLLAPYGARPHWGKLHWFDDDHLEAAFPALDRFRRVRREIDPQGTFLNDYLRPLFT</sequence>
<dbReference type="InterPro" id="IPR010031">
    <property type="entry name" value="FAD_lactone_oxidase-like"/>
</dbReference>
<dbReference type="Gene3D" id="3.30.465.10">
    <property type="match status" value="1"/>
</dbReference>
<dbReference type="AlphaFoldDB" id="A0A561SJL1"/>
<reference evidence="3 4" key="1">
    <citation type="submission" date="2019-06" db="EMBL/GenBank/DDBJ databases">
        <title>Sequencing the genomes of 1000 actinobacteria strains.</title>
        <authorList>
            <person name="Klenk H.-P."/>
        </authorList>
    </citation>
    <scope>NUCLEOTIDE SEQUENCE [LARGE SCALE GENOMIC DNA]</scope>
    <source>
        <strain evidence="3 4">DSM 45671</strain>
    </source>
</reference>
<name>A0A561SJL1_9PSEU</name>
<evidence type="ECO:0000313" key="3">
    <source>
        <dbReference type="EMBL" id="TWF75014.1"/>
    </source>
</evidence>
<dbReference type="GO" id="GO:0016020">
    <property type="term" value="C:membrane"/>
    <property type="evidence" value="ECO:0007669"/>
    <property type="project" value="InterPro"/>
</dbReference>
<dbReference type="PANTHER" id="PTHR43762:SF1">
    <property type="entry name" value="D-ARABINONO-1,4-LACTONE OXIDASE"/>
    <property type="match status" value="1"/>
</dbReference>